<dbReference type="PANTHER" id="PTHR45700">
    <property type="entry name" value="UBIQUITIN-PROTEIN LIGASE E3C"/>
    <property type="match status" value="1"/>
</dbReference>
<evidence type="ECO:0000259" key="9">
    <source>
        <dbReference type="PROSITE" id="PS50237"/>
    </source>
</evidence>
<feature type="region of interest" description="Disordered" evidence="8">
    <location>
        <begin position="126"/>
        <end position="178"/>
    </location>
</feature>
<feature type="domain" description="HECT" evidence="9">
    <location>
        <begin position="979"/>
        <end position="1310"/>
    </location>
</feature>
<evidence type="ECO:0000256" key="8">
    <source>
        <dbReference type="SAM" id="MobiDB-lite"/>
    </source>
</evidence>
<evidence type="ECO:0000313" key="10">
    <source>
        <dbReference type="EMBL" id="KAJ1966594.1"/>
    </source>
</evidence>
<keyword evidence="5" id="KW-0808">Transferase</keyword>
<evidence type="ECO:0000256" key="2">
    <source>
        <dbReference type="ARBA" id="ARBA00004496"/>
    </source>
</evidence>
<feature type="compositionally biased region" description="Polar residues" evidence="8">
    <location>
        <begin position="77"/>
        <end position="89"/>
    </location>
</feature>
<feature type="region of interest" description="Disordered" evidence="8">
    <location>
        <begin position="1"/>
        <end position="62"/>
    </location>
</feature>
<keyword evidence="6 7" id="KW-0833">Ubl conjugation pathway</keyword>
<dbReference type="FunFam" id="3.30.2410.10:FF:000003">
    <property type="entry name" value="probable E3 ubiquitin-protein ligase HERC4 isoform X1"/>
    <property type="match status" value="1"/>
</dbReference>
<feature type="compositionally biased region" description="Polar residues" evidence="8">
    <location>
        <begin position="147"/>
        <end position="167"/>
    </location>
</feature>
<evidence type="ECO:0000256" key="6">
    <source>
        <dbReference type="ARBA" id="ARBA00022786"/>
    </source>
</evidence>
<feature type="compositionally biased region" description="Polar residues" evidence="8">
    <location>
        <begin position="765"/>
        <end position="785"/>
    </location>
</feature>
<proteinExistence type="predicted"/>
<dbReference type="GO" id="GO:0061630">
    <property type="term" value="F:ubiquitin protein ligase activity"/>
    <property type="evidence" value="ECO:0007669"/>
    <property type="project" value="UniProtKB-EC"/>
</dbReference>
<comment type="caution">
    <text evidence="10">The sequence shown here is derived from an EMBL/GenBank/DDBJ whole genome shotgun (WGS) entry which is preliminary data.</text>
</comment>
<sequence>MQPSDSVSMDIDTPDPHHQPNGLADPLVSHHSGTPVGPTTSTADPITFDATTETSSSALTSNSIPPLTLHLAPLPENQVTAGNSPNTIDPGQGAEVPERRARHSSTASEFRRALPQYPAMRYTYYQNQSPLPSPSSSMLSFSPPFDTQGQGMNEHNDYSSGQWQGRSDGSPLPQLPLSATSSQFTDFHHSPRMAMHEGIIMPHRRSSTQHLRSPRVYSPLANPPIGHPGSALSGFNRESAAAQLRHITSFREDSMTSDDQSITSISTPTTVAGHHRFVSAVEPGRYTPPAGFVTNPSRRNSTSFPSANRSPLYIRTGPRGHPYQNQTSATPSPSPFTLVPGSARLRRGSHLRSPPGTPSLHPVESPGLPHAHRLPGSPLQLPSIDQLLIYPSSQDDRTGEIRASGNRSRVRRPSGLAGPRLGSVRHPPPALSMNRRQPPPRPLSMREPAPPSTTAGAPVHPHSLPTSPQVVLDTPVAGGHQRLWSYRVTTPTARHSNHDQTSSPVSGTDGPMASCRPRRESSYHPPSSTSLLLNGDGPYAAWGPRGYHTEWPKHNTLSMMAHNSTHVPHSAGLSQIDTNEGLFTPYVDRYPHLTKNSFDNLFDHAQQMGRFENLAGLLENIFGERHRLGKSFMFSQAACPAGECPVNLVNARCVLEVIYTQGPSIIREGVGRALCMVLDRILKASQITDEDLNVLMIALMSSHWLSDAKKYPTALPTVAKIMKTLSGDQKAKLGRYFIAPFTDDPAKELDIQPDASIPASVPLSKPQSDVEITTPDTSVSGSTANDTEEAGTKVSKPSPNGDLPTRPPGLISVCQQQLPHAKLRQETLRIIIGVFQEYIAQRVKMLKKSSGKAPSLNADESITTVTAALEFPFQLNVRYQLVPLTMFYSEAINENLEIKDDFPKFKHKEGFSFCNFPFVLNPAMKSDILKIESVISMRQELQDSFFRAMFVGVNSPYLILEIRRDHIVRDAMCQLAAQPPSDLKKQLKVRFIGEEAVDEGGVQKEFFQLVVRELFVAKYGMFEFNDDTRLCWFTPGSIHDDDNTLAEYRLMGSLIGLAIYNSVILDVHFPPALYKKLMNRPVGLADLRALDPSLAQGLQTLLDYDGDDLEEVFDRTFQVTYRSLGNVHHYDLKPNGANIPLTRHNRHEFVDLYVDFLLNQSVQKQFGAFQEGFKSVCMGNAIRLFQAEELEQLICGSSDLDFRALEEVTLYDGGFTAKSRVIRYFWEVVHAFTDEQKKRLLFFTTGSDRVPIGGLGKLQFVIAKNGVNSDRLPTSHTCFNVLLLCEYNTKEKLRNRLLTALGNAEGFGMI</sequence>
<keyword evidence="11" id="KW-1185">Reference proteome</keyword>
<dbReference type="Pfam" id="PF00632">
    <property type="entry name" value="HECT"/>
    <property type="match status" value="1"/>
</dbReference>
<dbReference type="EMBL" id="JANBPY010000493">
    <property type="protein sequence ID" value="KAJ1966594.1"/>
    <property type="molecule type" value="Genomic_DNA"/>
</dbReference>
<evidence type="ECO:0000313" key="11">
    <source>
        <dbReference type="Proteomes" id="UP001150925"/>
    </source>
</evidence>
<dbReference type="GO" id="GO:0000209">
    <property type="term" value="P:protein polyubiquitination"/>
    <property type="evidence" value="ECO:0007669"/>
    <property type="project" value="InterPro"/>
</dbReference>
<feature type="active site" description="Glycyl thioester intermediate" evidence="7">
    <location>
        <position position="1278"/>
    </location>
</feature>
<dbReference type="SUPFAM" id="SSF56204">
    <property type="entry name" value="Hect, E3 ligase catalytic domain"/>
    <property type="match status" value="1"/>
</dbReference>
<dbReference type="CDD" id="cd00078">
    <property type="entry name" value="HECTc"/>
    <property type="match status" value="1"/>
</dbReference>
<comment type="catalytic activity">
    <reaction evidence="1">
        <text>S-ubiquitinyl-[E2 ubiquitin-conjugating enzyme]-L-cysteine + [acceptor protein]-L-lysine = [E2 ubiquitin-conjugating enzyme]-L-cysteine + N(6)-ubiquitinyl-[acceptor protein]-L-lysine.</text>
        <dbReference type="EC" id="2.3.2.26"/>
    </reaction>
</comment>
<dbReference type="Proteomes" id="UP001150925">
    <property type="component" value="Unassembled WGS sequence"/>
</dbReference>
<name>A0A9W8AVU7_9FUNG</name>
<dbReference type="Gene3D" id="3.30.2160.10">
    <property type="entry name" value="Hect, E3 ligase catalytic domain"/>
    <property type="match status" value="1"/>
</dbReference>
<dbReference type="OrthoDB" id="8068875at2759"/>
<comment type="subcellular location">
    <subcellularLocation>
        <location evidence="2">Cytoplasm</location>
    </subcellularLocation>
</comment>
<dbReference type="Gene3D" id="3.90.1750.10">
    <property type="entry name" value="Hect, E3 ligase catalytic domains"/>
    <property type="match status" value="1"/>
</dbReference>
<feature type="region of interest" description="Disordered" evidence="8">
    <location>
        <begin position="288"/>
        <end position="468"/>
    </location>
</feature>
<dbReference type="GO" id="GO:0005737">
    <property type="term" value="C:cytoplasm"/>
    <property type="evidence" value="ECO:0007669"/>
    <property type="project" value="UniProtKB-SubCell"/>
</dbReference>
<feature type="compositionally biased region" description="Low complexity" evidence="8">
    <location>
        <begin position="51"/>
        <end position="62"/>
    </location>
</feature>
<evidence type="ECO:0000256" key="7">
    <source>
        <dbReference type="PROSITE-ProRule" id="PRU00104"/>
    </source>
</evidence>
<gene>
    <name evidence="10" type="ORF">IWQ62_002370</name>
</gene>
<reference evidence="10" key="1">
    <citation type="submission" date="2022-07" db="EMBL/GenBank/DDBJ databases">
        <title>Phylogenomic reconstructions and comparative analyses of Kickxellomycotina fungi.</title>
        <authorList>
            <person name="Reynolds N.K."/>
            <person name="Stajich J.E."/>
            <person name="Barry K."/>
            <person name="Grigoriev I.V."/>
            <person name="Crous P."/>
            <person name="Smith M.E."/>
        </authorList>
    </citation>
    <scope>NUCLEOTIDE SEQUENCE</scope>
    <source>
        <strain evidence="10">RSA 1196</strain>
    </source>
</reference>
<feature type="compositionally biased region" description="Polar residues" evidence="8">
    <location>
        <begin position="294"/>
        <end position="309"/>
    </location>
</feature>
<evidence type="ECO:0000256" key="5">
    <source>
        <dbReference type="ARBA" id="ARBA00022679"/>
    </source>
</evidence>
<organism evidence="10 11">
    <name type="scientific">Dispira parvispora</name>
    <dbReference type="NCBI Taxonomy" id="1520584"/>
    <lineage>
        <taxon>Eukaryota</taxon>
        <taxon>Fungi</taxon>
        <taxon>Fungi incertae sedis</taxon>
        <taxon>Zoopagomycota</taxon>
        <taxon>Kickxellomycotina</taxon>
        <taxon>Dimargaritomycetes</taxon>
        <taxon>Dimargaritales</taxon>
        <taxon>Dimargaritaceae</taxon>
        <taxon>Dispira</taxon>
    </lineage>
</organism>
<feature type="compositionally biased region" description="Polar residues" evidence="8">
    <location>
        <begin position="490"/>
        <end position="506"/>
    </location>
</feature>
<feature type="region of interest" description="Disordered" evidence="8">
    <location>
        <begin position="490"/>
        <end position="531"/>
    </location>
</feature>
<keyword evidence="4" id="KW-0963">Cytoplasm</keyword>
<dbReference type="Gene3D" id="3.30.2410.10">
    <property type="entry name" value="Hect, E3 ligase catalytic domain"/>
    <property type="match status" value="1"/>
</dbReference>
<dbReference type="InterPro" id="IPR044611">
    <property type="entry name" value="E3A/B/C-like"/>
</dbReference>
<dbReference type="PANTHER" id="PTHR45700:SF8">
    <property type="entry name" value="HECT-TYPE E3 UBIQUITIN TRANSFERASE"/>
    <property type="match status" value="1"/>
</dbReference>
<dbReference type="PROSITE" id="PS50237">
    <property type="entry name" value="HECT"/>
    <property type="match status" value="1"/>
</dbReference>
<evidence type="ECO:0000256" key="4">
    <source>
        <dbReference type="ARBA" id="ARBA00022490"/>
    </source>
</evidence>
<dbReference type="InterPro" id="IPR000569">
    <property type="entry name" value="HECT_dom"/>
</dbReference>
<evidence type="ECO:0000256" key="3">
    <source>
        <dbReference type="ARBA" id="ARBA00012485"/>
    </source>
</evidence>
<feature type="compositionally biased region" description="Low complexity" evidence="8">
    <location>
        <begin position="134"/>
        <end position="145"/>
    </location>
</feature>
<dbReference type="EC" id="2.3.2.26" evidence="3"/>
<dbReference type="FunFam" id="3.30.2160.10:FF:000004">
    <property type="entry name" value="probable E3 ubiquitin-protein ligase HERC4 isoform X1"/>
    <property type="match status" value="1"/>
</dbReference>
<feature type="region of interest" description="Disordered" evidence="8">
    <location>
        <begin position="757"/>
        <end position="805"/>
    </location>
</feature>
<accession>A0A9W8AVU7</accession>
<evidence type="ECO:0000256" key="1">
    <source>
        <dbReference type="ARBA" id="ARBA00000885"/>
    </source>
</evidence>
<feature type="region of interest" description="Disordered" evidence="8">
    <location>
        <begin position="76"/>
        <end position="109"/>
    </location>
</feature>
<dbReference type="SMART" id="SM00119">
    <property type="entry name" value="HECTc"/>
    <property type="match status" value="1"/>
</dbReference>
<protein>
    <recommendedName>
        <fullName evidence="3">HECT-type E3 ubiquitin transferase</fullName>
        <ecNumber evidence="3">2.3.2.26</ecNumber>
    </recommendedName>
</protein>
<dbReference type="InterPro" id="IPR035983">
    <property type="entry name" value="Hect_E3_ubiquitin_ligase"/>
</dbReference>